<evidence type="ECO:0000313" key="3">
    <source>
        <dbReference type="EMBL" id="PXW51187.1"/>
    </source>
</evidence>
<dbReference type="RefSeq" id="WP_082736916.1">
    <property type="nucleotide sequence ID" value="NZ_JAHBRY010000004.1"/>
</dbReference>
<reference evidence="3 4" key="1">
    <citation type="submission" date="2018-05" db="EMBL/GenBank/DDBJ databases">
        <title>Genomic Encyclopedia of Type Strains, Phase IV (KMG-IV): sequencing the most valuable type-strain genomes for metagenomic binning, comparative biology and taxonomic classification.</title>
        <authorList>
            <person name="Goeker M."/>
        </authorList>
    </citation>
    <scope>NUCLEOTIDE SEQUENCE [LARGE SCALE GENOMIC DNA]</scope>
    <source>
        <strain evidence="3 4">DSM 6462</strain>
    </source>
</reference>
<protein>
    <submittedName>
        <fullName evidence="3">Ti type entry exclusion protein TrbK</fullName>
    </submittedName>
</protein>
<dbReference type="InterPro" id="IPR024475">
    <property type="entry name" value="TrbJ/K_C"/>
</dbReference>
<dbReference type="NCBIfam" id="TIGR04361">
    <property type="entry name" value="TrbK_Ti"/>
    <property type="match status" value="1"/>
</dbReference>
<keyword evidence="1" id="KW-0812">Transmembrane</keyword>
<dbReference type="Pfam" id="PF10907">
    <property type="entry name" value="DUF2749"/>
    <property type="match status" value="1"/>
</dbReference>
<gene>
    <name evidence="3" type="ORF">C7450_12178</name>
</gene>
<feature type="transmembrane region" description="Helical" evidence="1">
    <location>
        <begin position="6"/>
        <end position="25"/>
    </location>
</feature>
<proteinExistence type="predicted"/>
<dbReference type="InterPro" id="IPR020065">
    <property type="entry name" value="Conjugal_tfr_protein_TrbK"/>
</dbReference>
<evidence type="ECO:0000256" key="1">
    <source>
        <dbReference type="SAM" id="Phobius"/>
    </source>
</evidence>
<name>A0A2V3TTT2_9HYPH</name>
<evidence type="ECO:0000313" key="4">
    <source>
        <dbReference type="Proteomes" id="UP000248021"/>
    </source>
</evidence>
<dbReference type="AlphaFoldDB" id="A0A2V3TTT2"/>
<evidence type="ECO:0000259" key="2">
    <source>
        <dbReference type="Pfam" id="PF10907"/>
    </source>
</evidence>
<dbReference type="OrthoDB" id="8250322at2"/>
<keyword evidence="1" id="KW-1133">Transmembrane helix</keyword>
<organism evidence="3 4">
    <name type="scientific">Chelatococcus asaccharovorans</name>
    <dbReference type="NCBI Taxonomy" id="28210"/>
    <lineage>
        <taxon>Bacteria</taxon>
        <taxon>Pseudomonadati</taxon>
        <taxon>Pseudomonadota</taxon>
        <taxon>Alphaproteobacteria</taxon>
        <taxon>Hyphomicrobiales</taxon>
        <taxon>Chelatococcaceae</taxon>
        <taxon>Chelatococcus</taxon>
    </lineage>
</organism>
<dbReference type="Proteomes" id="UP000248021">
    <property type="component" value="Unassembled WGS sequence"/>
</dbReference>
<accession>A0A2V3TTT2</accession>
<sequence length="58" mass="6571">MVRRSALIIAICVGAAAVLGIWVFVVGPSSEERARATEFFETPQKYDMKNGQEMRPRW</sequence>
<comment type="caution">
    <text evidence="3">The sequence shown here is derived from an EMBL/GenBank/DDBJ whole genome shotgun (WGS) entry which is preliminary data.</text>
</comment>
<dbReference type="EMBL" id="QJJK01000021">
    <property type="protein sequence ID" value="PXW51187.1"/>
    <property type="molecule type" value="Genomic_DNA"/>
</dbReference>
<keyword evidence="4" id="KW-1185">Reference proteome</keyword>
<feature type="domain" description="Type IV conjugative transfer protein TrbJ/K C-terminal" evidence="2">
    <location>
        <begin position="6"/>
        <end position="58"/>
    </location>
</feature>
<keyword evidence="1" id="KW-0472">Membrane</keyword>